<dbReference type="InterPro" id="IPR036291">
    <property type="entry name" value="NAD(P)-bd_dom_sf"/>
</dbReference>
<evidence type="ECO:0000256" key="2">
    <source>
        <dbReference type="RuleBase" id="RU000487"/>
    </source>
</evidence>
<evidence type="ECO:0000313" key="5">
    <source>
        <dbReference type="Proteomes" id="UP000574390"/>
    </source>
</evidence>
<dbReference type="PANTHER" id="PTHR11937">
    <property type="entry name" value="ACTIN"/>
    <property type="match status" value="1"/>
</dbReference>
<protein>
    <recommendedName>
        <fullName evidence="3">Malic enzyme NAD-binding domain-containing protein</fullName>
    </recommendedName>
</protein>
<sequence>MYTPGQGNNMYIFPGVGLAAIVGKFKTIPDSMFYLAAKTLSEKVTEEDLASGLLYPQIKRIRELSHAIAVGCVKEALDCGIAQISRPDDLEQLVRDAMWQPQYSRVELDASVLAYSGGASAPRKAGSSKQTLAVSSSESKSFSFSDIERGPSIIIMYDGPACPVVIDCGSSRTRAGLAVTGRHIRPTVEIPSVVGRRRTNVPPRNCWSDLDGFLDAGHPPSFGSDAVSLVLRGEPIRLTSPVNEGVYADMESVGNLLEYVYQECLKIDPREQPLLLTEPIYNPASTRERATEMLFEDLGIPSLNISVKEVAALVGTGWQDGIVVDAGEAMTSVVPISHGCVVTSGIRKLYLGGADLDVQFAERLARRADHIRLTSTRDRLMLRRWKESVCYCRPGWHDTDDDFDDNGYGAAAEAQPITLPDGTAVDMADDKWKVPESLFHPHLLGIEGSGIGEMVVDSIEDCPIDDKLKLYKKIMLAGGTSQFPGFADRLRSEVEHSVKYSRIATSGRTHNRNPQVHVEKAHRHPEWAAWIGGSAFASLKDSFEDRWLSREDMKSILSTTTGGPPVVVPFILCTRHYPRAWLGPRRLELSSSAAHLPLICHDRYEECGPDAINSKVQISFMPHQQQQQQ</sequence>
<organism evidence="4 5">
    <name type="scientific">Perkinsus olseni</name>
    <name type="common">Perkinsus atlanticus</name>
    <dbReference type="NCBI Taxonomy" id="32597"/>
    <lineage>
        <taxon>Eukaryota</taxon>
        <taxon>Sar</taxon>
        <taxon>Alveolata</taxon>
        <taxon>Perkinsozoa</taxon>
        <taxon>Perkinsea</taxon>
        <taxon>Perkinsida</taxon>
        <taxon>Perkinsidae</taxon>
        <taxon>Perkinsus</taxon>
    </lineage>
</organism>
<dbReference type="InterPro" id="IPR012302">
    <property type="entry name" value="Malic_NAD-bd"/>
</dbReference>
<evidence type="ECO:0000256" key="1">
    <source>
        <dbReference type="ARBA" id="ARBA00049360"/>
    </source>
</evidence>
<dbReference type="SUPFAM" id="SSF51735">
    <property type="entry name" value="NAD(P)-binding Rossmann-fold domains"/>
    <property type="match status" value="1"/>
</dbReference>
<dbReference type="Gene3D" id="3.40.50.720">
    <property type="entry name" value="NAD(P)-binding Rossmann-like Domain"/>
    <property type="match status" value="1"/>
</dbReference>
<reference evidence="4 5" key="1">
    <citation type="submission" date="2020-04" db="EMBL/GenBank/DDBJ databases">
        <title>Perkinsus olseni comparative genomics.</title>
        <authorList>
            <person name="Bogema D.R."/>
        </authorList>
    </citation>
    <scope>NUCLEOTIDE SEQUENCE [LARGE SCALE GENOMIC DNA]</scope>
    <source>
        <strain evidence="4">ATCC PRA-205</strain>
    </source>
</reference>
<dbReference type="EMBL" id="JABANM010018637">
    <property type="protein sequence ID" value="KAF4725776.1"/>
    <property type="molecule type" value="Genomic_DNA"/>
</dbReference>
<comment type="catalytic activity">
    <reaction evidence="1">
        <text>ATP + H2O = ADP + phosphate + H(+)</text>
        <dbReference type="Rhea" id="RHEA:13065"/>
        <dbReference type="ChEBI" id="CHEBI:15377"/>
        <dbReference type="ChEBI" id="CHEBI:15378"/>
        <dbReference type="ChEBI" id="CHEBI:30616"/>
        <dbReference type="ChEBI" id="CHEBI:43474"/>
        <dbReference type="ChEBI" id="CHEBI:456216"/>
    </reaction>
</comment>
<dbReference type="GO" id="GO:0051287">
    <property type="term" value="F:NAD binding"/>
    <property type="evidence" value="ECO:0007669"/>
    <property type="project" value="InterPro"/>
</dbReference>
<dbReference type="SMART" id="SM00268">
    <property type="entry name" value="ACTIN"/>
    <property type="match status" value="1"/>
</dbReference>
<proteinExistence type="inferred from homology"/>
<dbReference type="InterPro" id="IPR043129">
    <property type="entry name" value="ATPase_NBD"/>
</dbReference>
<dbReference type="Pfam" id="PF03949">
    <property type="entry name" value="Malic_M"/>
    <property type="match status" value="1"/>
</dbReference>
<feature type="domain" description="Malic enzyme NAD-binding" evidence="3">
    <location>
        <begin position="2"/>
        <end position="76"/>
    </location>
</feature>
<evidence type="ECO:0000259" key="3">
    <source>
        <dbReference type="Pfam" id="PF03949"/>
    </source>
</evidence>
<accession>A0A7J6RZM8</accession>
<dbReference type="Pfam" id="PF00022">
    <property type="entry name" value="Actin"/>
    <property type="match status" value="1"/>
</dbReference>
<comment type="caution">
    <text evidence="4">The sequence shown here is derived from an EMBL/GenBank/DDBJ whole genome shotgun (WGS) entry which is preliminary data.</text>
</comment>
<dbReference type="SUPFAM" id="SSF53067">
    <property type="entry name" value="Actin-like ATPase domain"/>
    <property type="match status" value="2"/>
</dbReference>
<evidence type="ECO:0000313" key="4">
    <source>
        <dbReference type="EMBL" id="KAF4725776.1"/>
    </source>
</evidence>
<dbReference type="InterPro" id="IPR004000">
    <property type="entry name" value="Actin"/>
</dbReference>
<dbReference type="Proteomes" id="UP000574390">
    <property type="component" value="Unassembled WGS sequence"/>
</dbReference>
<dbReference type="Gene3D" id="3.30.420.40">
    <property type="match status" value="2"/>
</dbReference>
<dbReference type="AlphaFoldDB" id="A0A7J6RZM8"/>
<name>A0A7J6RZM8_PEROL</name>
<comment type="similarity">
    <text evidence="2">Belongs to the actin family.</text>
</comment>
<dbReference type="Gene3D" id="3.90.640.10">
    <property type="entry name" value="Actin, Chain A, domain 4"/>
    <property type="match status" value="1"/>
</dbReference>
<gene>
    <name evidence="4" type="ORF">FOZ62_023778</name>
</gene>